<feature type="region of interest" description="Disordered" evidence="4">
    <location>
        <begin position="1"/>
        <end position="45"/>
    </location>
</feature>
<evidence type="ECO:0000313" key="7">
    <source>
        <dbReference type="Proteomes" id="UP000799640"/>
    </source>
</evidence>
<protein>
    <recommendedName>
        <fullName evidence="5">NOT2/NOT3/NOT5 C-terminal domain-containing protein</fullName>
    </recommendedName>
</protein>
<dbReference type="OrthoDB" id="25391at2759"/>
<proteinExistence type="inferred from homology"/>
<evidence type="ECO:0000313" key="6">
    <source>
        <dbReference type="EMBL" id="KAF2395712.1"/>
    </source>
</evidence>
<feature type="compositionally biased region" description="Polar residues" evidence="4">
    <location>
        <begin position="115"/>
        <end position="124"/>
    </location>
</feature>
<organism evidence="6 7">
    <name type="scientific">Trichodelitschia bisporula</name>
    <dbReference type="NCBI Taxonomy" id="703511"/>
    <lineage>
        <taxon>Eukaryota</taxon>
        <taxon>Fungi</taxon>
        <taxon>Dikarya</taxon>
        <taxon>Ascomycota</taxon>
        <taxon>Pezizomycotina</taxon>
        <taxon>Dothideomycetes</taxon>
        <taxon>Dothideomycetes incertae sedis</taxon>
        <taxon>Phaeotrichales</taxon>
        <taxon>Phaeotrichaceae</taxon>
        <taxon>Trichodelitschia</taxon>
    </lineage>
</organism>
<dbReference type="InterPro" id="IPR007282">
    <property type="entry name" value="NOT2/3/5_C"/>
</dbReference>
<dbReference type="InterPro" id="IPR040168">
    <property type="entry name" value="Not2/3/5"/>
</dbReference>
<dbReference type="Proteomes" id="UP000799640">
    <property type="component" value="Unassembled WGS sequence"/>
</dbReference>
<gene>
    <name evidence="6" type="ORF">EJ06DRAFT_585673</name>
</gene>
<dbReference type="Gene3D" id="2.30.30.1020">
    <property type="entry name" value="CCR4-NOT complex subunit 2/3/5, C-terminal domain"/>
    <property type="match status" value="1"/>
</dbReference>
<feature type="compositionally biased region" description="Gly residues" evidence="4">
    <location>
        <begin position="181"/>
        <end position="191"/>
    </location>
</feature>
<feature type="compositionally biased region" description="Polar residues" evidence="4">
    <location>
        <begin position="151"/>
        <end position="175"/>
    </location>
</feature>
<dbReference type="GO" id="GO:0000289">
    <property type="term" value="P:nuclear-transcribed mRNA poly(A) tail shortening"/>
    <property type="evidence" value="ECO:0007669"/>
    <property type="project" value="UniProtKB-ARBA"/>
</dbReference>
<dbReference type="AlphaFoldDB" id="A0A6G1HI96"/>
<dbReference type="PANTHER" id="PTHR23326">
    <property type="entry name" value="CCR4 NOT-RELATED"/>
    <property type="match status" value="1"/>
</dbReference>
<dbReference type="InterPro" id="IPR038635">
    <property type="entry name" value="CCR4-NOT_su2/3/5_C_sf"/>
</dbReference>
<evidence type="ECO:0000256" key="1">
    <source>
        <dbReference type="ARBA" id="ARBA00007682"/>
    </source>
</evidence>
<comment type="similarity">
    <text evidence="1">Belongs to the CNOT2/3/5 family.</text>
</comment>
<reference evidence="6" key="1">
    <citation type="journal article" date="2020" name="Stud. Mycol.">
        <title>101 Dothideomycetes genomes: a test case for predicting lifestyles and emergence of pathogens.</title>
        <authorList>
            <person name="Haridas S."/>
            <person name="Albert R."/>
            <person name="Binder M."/>
            <person name="Bloem J."/>
            <person name="Labutti K."/>
            <person name="Salamov A."/>
            <person name="Andreopoulos B."/>
            <person name="Baker S."/>
            <person name="Barry K."/>
            <person name="Bills G."/>
            <person name="Bluhm B."/>
            <person name="Cannon C."/>
            <person name="Castanera R."/>
            <person name="Culley D."/>
            <person name="Daum C."/>
            <person name="Ezra D."/>
            <person name="Gonzalez J."/>
            <person name="Henrissat B."/>
            <person name="Kuo A."/>
            <person name="Liang C."/>
            <person name="Lipzen A."/>
            <person name="Lutzoni F."/>
            <person name="Magnuson J."/>
            <person name="Mondo S."/>
            <person name="Nolan M."/>
            <person name="Ohm R."/>
            <person name="Pangilinan J."/>
            <person name="Park H.-J."/>
            <person name="Ramirez L."/>
            <person name="Alfaro M."/>
            <person name="Sun H."/>
            <person name="Tritt A."/>
            <person name="Yoshinaga Y."/>
            <person name="Zwiers L.-H."/>
            <person name="Turgeon B."/>
            <person name="Goodwin S."/>
            <person name="Spatafora J."/>
            <person name="Crous P."/>
            <person name="Grigoriev I."/>
        </authorList>
    </citation>
    <scope>NUCLEOTIDE SEQUENCE</scope>
    <source>
        <strain evidence="6">CBS 262.69</strain>
    </source>
</reference>
<evidence type="ECO:0000256" key="2">
    <source>
        <dbReference type="ARBA" id="ARBA00023015"/>
    </source>
</evidence>
<feature type="region of interest" description="Disordered" evidence="4">
    <location>
        <begin position="151"/>
        <end position="242"/>
    </location>
</feature>
<feature type="region of interest" description="Disordered" evidence="4">
    <location>
        <begin position="85"/>
        <end position="126"/>
    </location>
</feature>
<feature type="compositionally biased region" description="Low complexity" evidence="4">
    <location>
        <begin position="195"/>
        <end position="210"/>
    </location>
</feature>
<keyword evidence="2" id="KW-0805">Transcription regulation</keyword>
<dbReference type="Pfam" id="PF04153">
    <property type="entry name" value="NOT2_3_5_C"/>
    <property type="match status" value="1"/>
</dbReference>
<keyword evidence="7" id="KW-1185">Reference proteome</keyword>
<keyword evidence="3" id="KW-0804">Transcription</keyword>
<name>A0A6G1HI96_9PEZI</name>
<evidence type="ECO:0000256" key="3">
    <source>
        <dbReference type="ARBA" id="ARBA00023163"/>
    </source>
</evidence>
<evidence type="ECO:0000259" key="5">
    <source>
        <dbReference type="Pfam" id="PF04153"/>
    </source>
</evidence>
<dbReference type="GO" id="GO:0006355">
    <property type="term" value="P:regulation of DNA-templated transcription"/>
    <property type="evidence" value="ECO:0007669"/>
    <property type="project" value="InterPro"/>
</dbReference>
<accession>A0A6G1HI96</accession>
<sequence>MHRPGSGPQGLRQVPGNMFPPGDNRRATPAAARLQNVQNGKIGADPSWFGLSQNSAISSAQSRTAPGTSSFAQAISNQPQHRPIDLAADFPSLGGGSQPQQPQPGQQTIQQTSTLPPNLSSWANNVRPRSPERRAFMGGIGRGRGIPGWLSSANLPQSGAQQLHAQGQDETTPTASHFAPGGDGYHFGNQGGVPQLSGLAQQTSASQQQSRMGVTSPIADQSERGTGSVIGDDRFSDASSRQARVGRTIANPFPAQQDPQQPGLMGSYQGRGFQDAAQSTVLPTQPPGPEVVDSPQQLLQPQRHKRLAEMTEQELWGLTGLVAQVSKDSPDYNEHYLGMDLTQLGLDLESSEPLWPQFGSPFDERPVVPEFKLPEAYKVTNIAPLHSKIPSLTDETLIMIFYQYPRDILQELAAQELYKRDWRWHKELKQWMMKDTTYMQPIRINDKQERGCYFFFDVNNWRRERKEFLLNYDHLDQRHGPTQGLAL</sequence>
<feature type="domain" description="NOT2/NOT3/NOT5 C-terminal" evidence="5">
    <location>
        <begin position="361"/>
        <end position="475"/>
    </location>
</feature>
<dbReference type="EMBL" id="ML996711">
    <property type="protein sequence ID" value="KAF2395712.1"/>
    <property type="molecule type" value="Genomic_DNA"/>
</dbReference>
<evidence type="ECO:0000256" key="4">
    <source>
        <dbReference type="SAM" id="MobiDB-lite"/>
    </source>
</evidence>
<dbReference type="GO" id="GO:0030015">
    <property type="term" value="C:CCR4-NOT core complex"/>
    <property type="evidence" value="ECO:0007669"/>
    <property type="project" value="InterPro"/>
</dbReference>
<feature type="compositionally biased region" description="Low complexity" evidence="4">
    <location>
        <begin position="98"/>
        <end position="114"/>
    </location>
</feature>